<dbReference type="OrthoDB" id="270392at2759"/>
<proteinExistence type="predicted"/>
<accession>A0A2P5DJ31</accession>
<dbReference type="SUPFAM" id="SSF64484">
    <property type="entry name" value="beta and beta-prime subunits of DNA dependent RNA-polymerase"/>
    <property type="match status" value="1"/>
</dbReference>
<evidence type="ECO:0000313" key="6">
    <source>
        <dbReference type="EMBL" id="PON73293.1"/>
    </source>
</evidence>
<dbReference type="EMBL" id="JXTC01000267">
    <property type="protein sequence ID" value="PON73293.1"/>
    <property type="molecule type" value="Genomic_DNA"/>
</dbReference>
<dbReference type="InterPro" id="IPR015700">
    <property type="entry name" value="RPC1"/>
</dbReference>
<protein>
    <recommendedName>
        <fullName evidence="1">DNA-directed RNA polymerase</fullName>
        <ecNumber evidence="1">2.7.7.6</ecNumber>
    </recommendedName>
</protein>
<dbReference type="PANTHER" id="PTHR48446">
    <property type="entry name" value="DNA-DIRECTED RNA POLYMERASE SUBUNIT BETA' N-TERMINAL SECTION"/>
    <property type="match status" value="1"/>
</dbReference>
<evidence type="ECO:0000256" key="4">
    <source>
        <dbReference type="SAM" id="MobiDB-lite"/>
    </source>
</evidence>
<dbReference type="GO" id="GO:0003899">
    <property type="term" value="F:DNA-directed RNA polymerase activity"/>
    <property type="evidence" value="ECO:0007669"/>
    <property type="project" value="UniProtKB-EC"/>
</dbReference>
<dbReference type="Gene3D" id="1.10.150.390">
    <property type="match status" value="1"/>
</dbReference>
<keyword evidence="7" id="KW-1185">Reference proteome</keyword>
<dbReference type="GO" id="GO:0003677">
    <property type="term" value="F:DNA binding"/>
    <property type="evidence" value="ECO:0007669"/>
    <property type="project" value="InterPro"/>
</dbReference>
<organism evidence="6 7">
    <name type="scientific">Trema orientale</name>
    <name type="common">Charcoal tree</name>
    <name type="synonym">Celtis orientalis</name>
    <dbReference type="NCBI Taxonomy" id="63057"/>
    <lineage>
        <taxon>Eukaryota</taxon>
        <taxon>Viridiplantae</taxon>
        <taxon>Streptophyta</taxon>
        <taxon>Embryophyta</taxon>
        <taxon>Tracheophyta</taxon>
        <taxon>Spermatophyta</taxon>
        <taxon>Magnoliopsida</taxon>
        <taxon>eudicotyledons</taxon>
        <taxon>Gunneridae</taxon>
        <taxon>Pentapetalae</taxon>
        <taxon>rosids</taxon>
        <taxon>fabids</taxon>
        <taxon>Rosales</taxon>
        <taxon>Cannabaceae</taxon>
        <taxon>Trema</taxon>
    </lineage>
</organism>
<dbReference type="InParanoid" id="A0A2P5DJ31"/>
<dbReference type="Proteomes" id="UP000237000">
    <property type="component" value="Unassembled WGS sequence"/>
</dbReference>
<gene>
    <name evidence="6" type="ORF">TorRG33x02_250290</name>
</gene>
<dbReference type="GO" id="GO:0006351">
    <property type="term" value="P:DNA-templated transcription"/>
    <property type="evidence" value="ECO:0007669"/>
    <property type="project" value="InterPro"/>
</dbReference>
<evidence type="ECO:0000256" key="2">
    <source>
        <dbReference type="ARBA" id="ARBA00022723"/>
    </source>
</evidence>
<dbReference type="InterPro" id="IPR007081">
    <property type="entry name" value="RNA_pol_Rpb1_5"/>
</dbReference>
<dbReference type="PANTHER" id="PTHR48446:SF1">
    <property type="entry name" value="DNA-DIRECTED RNA POLYMERASE SUBUNIT BETA' N-TERMINAL SECTION"/>
    <property type="match status" value="1"/>
</dbReference>
<dbReference type="GO" id="GO:0046872">
    <property type="term" value="F:metal ion binding"/>
    <property type="evidence" value="ECO:0007669"/>
    <property type="project" value="UniProtKB-KW"/>
</dbReference>
<dbReference type="EC" id="2.7.7.6" evidence="1"/>
<evidence type="ECO:0000313" key="7">
    <source>
        <dbReference type="Proteomes" id="UP000237000"/>
    </source>
</evidence>
<feature type="domain" description="RNA polymerase Rpb1" evidence="5">
    <location>
        <begin position="3"/>
        <end position="80"/>
    </location>
</feature>
<evidence type="ECO:0000256" key="3">
    <source>
        <dbReference type="ARBA" id="ARBA00022833"/>
    </source>
</evidence>
<dbReference type="STRING" id="63057.A0A2P5DJ31"/>
<dbReference type="AlphaFoldDB" id="A0A2P5DJ31"/>
<name>A0A2P5DJ31_TREOI</name>
<reference evidence="7" key="1">
    <citation type="submission" date="2016-06" db="EMBL/GenBank/DDBJ databases">
        <title>Parallel loss of symbiosis genes in relatives of nitrogen-fixing non-legume Parasponia.</title>
        <authorList>
            <person name="Van Velzen R."/>
            <person name="Holmer R."/>
            <person name="Bu F."/>
            <person name="Rutten L."/>
            <person name="Van Zeijl A."/>
            <person name="Liu W."/>
            <person name="Santuari L."/>
            <person name="Cao Q."/>
            <person name="Sharma T."/>
            <person name="Shen D."/>
            <person name="Roswanjaya Y."/>
            <person name="Wardhani T."/>
            <person name="Kalhor M.S."/>
            <person name="Jansen J."/>
            <person name="Van den Hoogen J."/>
            <person name="Gungor B."/>
            <person name="Hartog M."/>
            <person name="Hontelez J."/>
            <person name="Verver J."/>
            <person name="Yang W.-C."/>
            <person name="Schijlen E."/>
            <person name="Repin R."/>
            <person name="Schilthuizen M."/>
            <person name="Schranz E."/>
            <person name="Heidstra R."/>
            <person name="Miyata K."/>
            <person name="Fedorova E."/>
            <person name="Kohlen W."/>
            <person name="Bisseling T."/>
            <person name="Smit S."/>
            <person name="Geurts R."/>
        </authorList>
    </citation>
    <scope>NUCLEOTIDE SEQUENCE [LARGE SCALE GENOMIC DNA]</scope>
    <source>
        <strain evidence="7">cv. RG33-2</strain>
    </source>
</reference>
<evidence type="ECO:0000256" key="1">
    <source>
        <dbReference type="ARBA" id="ARBA00012418"/>
    </source>
</evidence>
<feature type="region of interest" description="Disordered" evidence="4">
    <location>
        <begin position="134"/>
        <end position="153"/>
    </location>
</feature>
<keyword evidence="3" id="KW-0862">Zinc</keyword>
<evidence type="ECO:0000259" key="5">
    <source>
        <dbReference type="Pfam" id="PF04998"/>
    </source>
</evidence>
<keyword evidence="2" id="KW-0479">Metal-binding</keyword>
<comment type="caution">
    <text evidence="6">The sequence shown here is derived from an EMBL/GenBank/DDBJ whole genome shotgun (WGS) entry which is preliminary data.</text>
</comment>
<dbReference type="Pfam" id="PF04998">
    <property type="entry name" value="RNA_pol_Rpb1_5"/>
    <property type="match status" value="1"/>
</dbReference>
<sequence>MRTKGVDPYNTISNNIIEVQETLGIDVARTCIINEIDSTLKCHGLNVDKRHLMLLADVMTYRGEVVGIKNVIGLQKMNKSPLALASSEATANPLFNAAVNGRENRLEGVSESIMMGTPIKIGSGMIKVIQRVDEQPSEQSSRPNAIFTGAFTS</sequence>